<feature type="domain" description="TonB C-terminal" evidence="12">
    <location>
        <begin position="166"/>
        <end position="256"/>
    </location>
</feature>
<evidence type="ECO:0000256" key="2">
    <source>
        <dbReference type="ARBA" id="ARBA00006555"/>
    </source>
</evidence>
<keyword evidence="5" id="KW-0997">Cell inner membrane</keyword>
<keyword evidence="3" id="KW-0813">Transport</keyword>
<gene>
    <name evidence="13" type="ORF">HG543_19085</name>
</gene>
<keyword evidence="8 11" id="KW-1133">Transmembrane helix</keyword>
<dbReference type="GO" id="GO:0031992">
    <property type="term" value="F:energy transducer activity"/>
    <property type="evidence" value="ECO:0007669"/>
    <property type="project" value="TreeGrafter"/>
</dbReference>
<dbReference type="PROSITE" id="PS52015">
    <property type="entry name" value="TONB_CTD"/>
    <property type="match status" value="1"/>
</dbReference>
<feature type="transmembrane region" description="Helical" evidence="11">
    <location>
        <begin position="16"/>
        <end position="37"/>
    </location>
</feature>
<dbReference type="Gene3D" id="3.30.1150.10">
    <property type="match status" value="1"/>
</dbReference>
<keyword evidence="7" id="KW-0653">Protein transport</keyword>
<comment type="subcellular location">
    <subcellularLocation>
        <location evidence="1">Cell inner membrane</location>
        <topology evidence="1">Single-pass membrane protein</topology>
        <orientation evidence="1">Periplasmic side</orientation>
    </subcellularLocation>
</comment>
<evidence type="ECO:0000313" key="14">
    <source>
        <dbReference type="Proteomes" id="UP000518300"/>
    </source>
</evidence>
<accession>A0A848LE17</accession>
<dbReference type="InterPro" id="IPR006260">
    <property type="entry name" value="TonB/TolA_C"/>
</dbReference>
<dbReference type="GO" id="GO:0055085">
    <property type="term" value="P:transmembrane transport"/>
    <property type="evidence" value="ECO:0007669"/>
    <property type="project" value="InterPro"/>
</dbReference>
<evidence type="ECO:0000256" key="1">
    <source>
        <dbReference type="ARBA" id="ARBA00004383"/>
    </source>
</evidence>
<evidence type="ECO:0000256" key="10">
    <source>
        <dbReference type="SAM" id="MobiDB-lite"/>
    </source>
</evidence>
<dbReference type="Pfam" id="PF03544">
    <property type="entry name" value="TonB_C"/>
    <property type="match status" value="1"/>
</dbReference>
<evidence type="ECO:0000256" key="7">
    <source>
        <dbReference type="ARBA" id="ARBA00022927"/>
    </source>
</evidence>
<evidence type="ECO:0000256" key="5">
    <source>
        <dbReference type="ARBA" id="ARBA00022519"/>
    </source>
</evidence>
<evidence type="ECO:0000256" key="9">
    <source>
        <dbReference type="ARBA" id="ARBA00023136"/>
    </source>
</evidence>
<comment type="similarity">
    <text evidence="2">Belongs to the TonB family.</text>
</comment>
<dbReference type="PANTHER" id="PTHR33446">
    <property type="entry name" value="PROTEIN TONB-RELATED"/>
    <property type="match status" value="1"/>
</dbReference>
<sequence length="256" mass="27442">MFDSVLGRGQGPKSRLFLGVVLSVVLHISVFVLVVSLPPRSAQEKREEDEVVVTFMQAAAPPLAGMPSLSLPPAHKKSAARRPVKKRPDVSVRPRVRPHEKPPEVEPEPSAEEEDGDVEEDEGGLEGDVPGDVIGGVVGGAVGGVIGGVPGGQVGGTGVEVLPFGAGMTRPRKLSGPKPQYTREALQARVQGLMIIKCVITTRGTVERCRIIKSLPHMEQAVLEALHAQRYQPVTFQGRPVPVDYTFNIRLVLPSR</sequence>
<dbReference type="RefSeq" id="WP_169346234.1">
    <property type="nucleotide sequence ID" value="NZ_JABBJJ010000083.1"/>
</dbReference>
<dbReference type="NCBIfam" id="TIGR01352">
    <property type="entry name" value="tonB_Cterm"/>
    <property type="match status" value="1"/>
</dbReference>
<dbReference type="EMBL" id="JABBJJ010000083">
    <property type="protein sequence ID" value="NMO16947.1"/>
    <property type="molecule type" value="Genomic_DNA"/>
</dbReference>
<dbReference type="InterPro" id="IPR037682">
    <property type="entry name" value="TonB_C"/>
</dbReference>
<feature type="region of interest" description="Disordered" evidence="10">
    <location>
        <begin position="64"/>
        <end position="133"/>
    </location>
</feature>
<protein>
    <submittedName>
        <fullName evidence="13">Energy transducer TonB</fullName>
    </submittedName>
</protein>
<feature type="compositionally biased region" description="Basic residues" evidence="10">
    <location>
        <begin position="74"/>
        <end position="85"/>
    </location>
</feature>
<reference evidence="13 14" key="1">
    <citation type="submission" date="2020-04" db="EMBL/GenBank/DDBJ databases">
        <title>Draft genome of Pyxidicoccus fallax type strain.</title>
        <authorList>
            <person name="Whitworth D.E."/>
        </authorList>
    </citation>
    <scope>NUCLEOTIDE SEQUENCE [LARGE SCALE GENOMIC DNA]</scope>
    <source>
        <strain evidence="13 14">DSM 14698</strain>
    </source>
</reference>
<dbReference type="PANTHER" id="PTHR33446:SF2">
    <property type="entry name" value="PROTEIN TONB"/>
    <property type="match status" value="1"/>
</dbReference>
<keyword evidence="9 11" id="KW-0472">Membrane</keyword>
<dbReference type="AlphaFoldDB" id="A0A848LE17"/>
<organism evidence="13 14">
    <name type="scientific">Pyxidicoccus fallax</name>
    <dbReference type="NCBI Taxonomy" id="394095"/>
    <lineage>
        <taxon>Bacteria</taxon>
        <taxon>Pseudomonadati</taxon>
        <taxon>Myxococcota</taxon>
        <taxon>Myxococcia</taxon>
        <taxon>Myxococcales</taxon>
        <taxon>Cystobacterineae</taxon>
        <taxon>Myxococcaceae</taxon>
        <taxon>Pyxidicoccus</taxon>
    </lineage>
</organism>
<keyword evidence="6 11" id="KW-0812">Transmembrane</keyword>
<dbReference type="GO" id="GO:0098797">
    <property type="term" value="C:plasma membrane protein complex"/>
    <property type="evidence" value="ECO:0007669"/>
    <property type="project" value="TreeGrafter"/>
</dbReference>
<dbReference type="SUPFAM" id="SSF74653">
    <property type="entry name" value="TolA/TonB C-terminal domain"/>
    <property type="match status" value="1"/>
</dbReference>
<dbReference type="GO" id="GO:0015031">
    <property type="term" value="P:protein transport"/>
    <property type="evidence" value="ECO:0007669"/>
    <property type="project" value="UniProtKB-KW"/>
</dbReference>
<name>A0A848LE17_9BACT</name>
<evidence type="ECO:0000256" key="3">
    <source>
        <dbReference type="ARBA" id="ARBA00022448"/>
    </source>
</evidence>
<dbReference type="InterPro" id="IPR051045">
    <property type="entry name" value="TonB-dependent_transducer"/>
</dbReference>
<feature type="compositionally biased region" description="Acidic residues" evidence="10">
    <location>
        <begin position="105"/>
        <end position="125"/>
    </location>
</feature>
<evidence type="ECO:0000256" key="8">
    <source>
        <dbReference type="ARBA" id="ARBA00022989"/>
    </source>
</evidence>
<evidence type="ECO:0000256" key="4">
    <source>
        <dbReference type="ARBA" id="ARBA00022475"/>
    </source>
</evidence>
<keyword evidence="4" id="KW-1003">Cell membrane</keyword>
<comment type="caution">
    <text evidence="13">The sequence shown here is derived from an EMBL/GenBank/DDBJ whole genome shotgun (WGS) entry which is preliminary data.</text>
</comment>
<proteinExistence type="inferred from homology"/>
<feature type="compositionally biased region" description="Basic and acidic residues" evidence="10">
    <location>
        <begin position="86"/>
        <end position="104"/>
    </location>
</feature>
<dbReference type="Proteomes" id="UP000518300">
    <property type="component" value="Unassembled WGS sequence"/>
</dbReference>
<keyword evidence="14" id="KW-1185">Reference proteome</keyword>
<evidence type="ECO:0000313" key="13">
    <source>
        <dbReference type="EMBL" id="NMO16947.1"/>
    </source>
</evidence>
<evidence type="ECO:0000256" key="6">
    <source>
        <dbReference type="ARBA" id="ARBA00022692"/>
    </source>
</evidence>
<evidence type="ECO:0000256" key="11">
    <source>
        <dbReference type="SAM" id="Phobius"/>
    </source>
</evidence>
<evidence type="ECO:0000259" key="12">
    <source>
        <dbReference type="PROSITE" id="PS52015"/>
    </source>
</evidence>